<feature type="compositionally biased region" description="Low complexity" evidence="1">
    <location>
        <begin position="97"/>
        <end position="108"/>
    </location>
</feature>
<evidence type="ECO:0000313" key="4">
    <source>
        <dbReference type="Proteomes" id="UP000796880"/>
    </source>
</evidence>
<feature type="compositionally biased region" description="Basic and acidic residues" evidence="1">
    <location>
        <begin position="110"/>
        <end position="125"/>
    </location>
</feature>
<evidence type="ECO:0000313" key="3">
    <source>
        <dbReference type="EMBL" id="KAF3436836.1"/>
    </source>
</evidence>
<dbReference type="PANTHER" id="PTHR33595:SF7">
    <property type="entry name" value="OS12G0242500 PROTEIN"/>
    <property type="match status" value="1"/>
</dbReference>
<accession>A0A8K0DUC4</accession>
<dbReference type="Pfam" id="PF25821">
    <property type="entry name" value="DUF7950"/>
    <property type="match status" value="1"/>
</dbReference>
<organism evidence="3 4">
    <name type="scientific">Rhamnella rubrinervis</name>
    <dbReference type="NCBI Taxonomy" id="2594499"/>
    <lineage>
        <taxon>Eukaryota</taxon>
        <taxon>Viridiplantae</taxon>
        <taxon>Streptophyta</taxon>
        <taxon>Embryophyta</taxon>
        <taxon>Tracheophyta</taxon>
        <taxon>Spermatophyta</taxon>
        <taxon>Magnoliopsida</taxon>
        <taxon>eudicotyledons</taxon>
        <taxon>Gunneridae</taxon>
        <taxon>Pentapetalae</taxon>
        <taxon>rosids</taxon>
        <taxon>fabids</taxon>
        <taxon>Rosales</taxon>
        <taxon>Rhamnaceae</taxon>
        <taxon>rhamnoid group</taxon>
        <taxon>Rhamneae</taxon>
        <taxon>Rhamnella</taxon>
    </lineage>
</organism>
<feature type="compositionally biased region" description="Low complexity" evidence="1">
    <location>
        <begin position="38"/>
        <end position="48"/>
    </location>
</feature>
<gene>
    <name evidence="3" type="ORF">FNV43_RR19589</name>
</gene>
<comment type="caution">
    <text evidence="3">The sequence shown here is derived from an EMBL/GenBank/DDBJ whole genome shotgun (WGS) entry which is preliminary data.</text>
</comment>
<name>A0A8K0DUC4_9ROSA</name>
<evidence type="ECO:0000256" key="1">
    <source>
        <dbReference type="SAM" id="MobiDB-lite"/>
    </source>
</evidence>
<feature type="compositionally biased region" description="Basic and acidic residues" evidence="1">
    <location>
        <begin position="86"/>
        <end position="95"/>
    </location>
</feature>
<evidence type="ECO:0000259" key="2">
    <source>
        <dbReference type="Pfam" id="PF25821"/>
    </source>
</evidence>
<dbReference type="Proteomes" id="UP000796880">
    <property type="component" value="Unassembled WGS sequence"/>
</dbReference>
<proteinExistence type="predicted"/>
<dbReference type="PANTHER" id="PTHR33595">
    <property type="entry name" value="VON WILLEBRAND FACTOR A DOMAIN PROTEIN"/>
    <property type="match status" value="1"/>
</dbReference>
<protein>
    <recommendedName>
        <fullName evidence="2">DUF7950 domain-containing protein</fullName>
    </recommendedName>
</protein>
<keyword evidence="4" id="KW-1185">Reference proteome</keyword>
<dbReference type="OrthoDB" id="1898295at2759"/>
<feature type="domain" description="DUF7950" evidence="2">
    <location>
        <begin position="175"/>
        <end position="303"/>
    </location>
</feature>
<dbReference type="InterPro" id="IPR057710">
    <property type="entry name" value="DUF7950"/>
</dbReference>
<dbReference type="EMBL" id="VOIH02000009">
    <property type="protein sequence ID" value="KAF3436836.1"/>
    <property type="molecule type" value="Genomic_DNA"/>
</dbReference>
<reference evidence="3" key="1">
    <citation type="submission" date="2020-03" db="EMBL/GenBank/DDBJ databases">
        <title>A high-quality chromosome-level genome assembly of a woody plant with both climbing and erect habits, Rhamnella rubrinervis.</title>
        <authorList>
            <person name="Lu Z."/>
            <person name="Yang Y."/>
            <person name="Zhu X."/>
            <person name="Sun Y."/>
        </authorList>
    </citation>
    <scope>NUCLEOTIDE SEQUENCE</scope>
    <source>
        <strain evidence="3">BYM</strain>
        <tissue evidence="3">Leaf</tissue>
    </source>
</reference>
<sequence>MDGRGGCCIARYSGGGAYDMSKVDRIMLRFRPIAPKPVSTSGSVSGGSATEISDHSVKSGRGKRKYVRDNSNGTNNRRCNNKRRRASPDGKRDEPAVETVVTLPLLPETPEPKDSPARVSPESRDPPMWLSFDSFSGNNNYNNSNNSTNQVDFGVCGSSDRKVLMMQQPVRLRGSCVTVECVTDTCADGNGLGRTDDERKVNLARDTCPGFISDGFGRVAWTNGAYRKMVAGNGEEVGDEMVCLVMKERVPLAVTLTYPAFTCRVRLQYTYGKEKNSLTLPCDVWRMDGGGFAWRLDVEAALCLGR</sequence>
<feature type="region of interest" description="Disordered" evidence="1">
    <location>
        <begin position="35"/>
        <end position="131"/>
    </location>
</feature>
<dbReference type="AlphaFoldDB" id="A0A8K0DUC4"/>